<dbReference type="Gene3D" id="3.40.50.150">
    <property type="entry name" value="Vaccinia Virus protein VP39"/>
    <property type="match status" value="1"/>
</dbReference>
<name>A0AAW7XES7_9GAMM</name>
<dbReference type="AlphaFoldDB" id="A0AAW7XES7"/>
<dbReference type="SUPFAM" id="SSF53335">
    <property type="entry name" value="S-adenosyl-L-methionine-dependent methyltransferases"/>
    <property type="match status" value="1"/>
</dbReference>
<dbReference type="RefSeq" id="WP_303494135.1">
    <property type="nucleotide sequence ID" value="NZ_JAUOPB010000019.1"/>
</dbReference>
<sequence length="277" mass="30728">MASSEQVKEMFSASRGASQWDDMYKGKPSTFEQHIFTTRRNYALDFVANNFDRQSSILDLGCGAGPFVSELLRHGYQCVATDYSADILANAVKRIESIPCDRTPLAQSDCQFIPFASQAFDAVVCLGVISYVPDRSKALGEMSRILAPDGQLLITFRNYYNPVVFEPLNWLKGLFGKVIPSIHAEHTGEFVPGAFLKPQAIKCLLEQAGLEVVEQYGIGRGPLKMAGRTVFPEKVSIALDAFFQRCLRWFGLSSCILGADVVLYRCKKQLNSSRNGN</sequence>
<comment type="caution">
    <text evidence="2">The sequence shown here is derived from an EMBL/GenBank/DDBJ whole genome shotgun (WGS) entry which is preliminary data.</text>
</comment>
<reference evidence="2" key="1">
    <citation type="submission" date="2023-07" db="EMBL/GenBank/DDBJ databases">
        <title>Genome content predicts the carbon catabolic preferences of heterotrophic bacteria.</title>
        <authorList>
            <person name="Gralka M."/>
        </authorList>
    </citation>
    <scope>NUCLEOTIDE SEQUENCE</scope>
    <source>
        <strain evidence="2">I3M17_2</strain>
    </source>
</reference>
<organism evidence="2 3">
    <name type="scientific">Saccharophagus degradans</name>
    <dbReference type="NCBI Taxonomy" id="86304"/>
    <lineage>
        <taxon>Bacteria</taxon>
        <taxon>Pseudomonadati</taxon>
        <taxon>Pseudomonadota</taxon>
        <taxon>Gammaproteobacteria</taxon>
        <taxon>Cellvibrionales</taxon>
        <taxon>Cellvibrionaceae</taxon>
        <taxon>Saccharophagus</taxon>
    </lineage>
</organism>
<accession>A0AAW7XES7</accession>
<dbReference type="GO" id="GO:0008757">
    <property type="term" value="F:S-adenosylmethionine-dependent methyltransferase activity"/>
    <property type="evidence" value="ECO:0007669"/>
    <property type="project" value="InterPro"/>
</dbReference>
<evidence type="ECO:0000259" key="1">
    <source>
        <dbReference type="Pfam" id="PF08241"/>
    </source>
</evidence>
<keyword evidence="2" id="KW-0489">Methyltransferase</keyword>
<evidence type="ECO:0000313" key="2">
    <source>
        <dbReference type="EMBL" id="MDO6424879.1"/>
    </source>
</evidence>
<protein>
    <submittedName>
        <fullName evidence="2">Methyltransferase domain-containing protein</fullName>
    </submittedName>
</protein>
<dbReference type="EMBL" id="JAUOPB010000019">
    <property type="protein sequence ID" value="MDO6424879.1"/>
    <property type="molecule type" value="Genomic_DNA"/>
</dbReference>
<dbReference type="Pfam" id="PF08241">
    <property type="entry name" value="Methyltransf_11"/>
    <property type="match status" value="1"/>
</dbReference>
<keyword evidence="2" id="KW-0808">Transferase</keyword>
<proteinExistence type="predicted"/>
<feature type="domain" description="Methyltransferase type 11" evidence="1">
    <location>
        <begin position="58"/>
        <end position="154"/>
    </location>
</feature>
<evidence type="ECO:0000313" key="3">
    <source>
        <dbReference type="Proteomes" id="UP001169760"/>
    </source>
</evidence>
<dbReference type="PANTHER" id="PTHR43591">
    <property type="entry name" value="METHYLTRANSFERASE"/>
    <property type="match status" value="1"/>
</dbReference>
<dbReference type="Proteomes" id="UP001169760">
    <property type="component" value="Unassembled WGS sequence"/>
</dbReference>
<dbReference type="CDD" id="cd02440">
    <property type="entry name" value="AdoMet_MTases"/>
    <property type="match status" value="1"/>
</dbReference>
<dbReference type="PANTHER" id="PTHR43591:SF24">
    <property type="entry name" value="2-METHOXY-6-POLYPRENYL-1,4-BENZOQUINOL METHYLASE, MITOCHONDRIAL"/>
    <property type="match status" value="1"/>
</dbReference>
<dbReference type="GO" id="GO:0032259">
    <property type="term" value="P:methylation"/>
    <property type="evidence" value="ECO:0007669"/>
    <property type="project" value="UniProtKB-KW"/>
</dbReference>
<dbReference type="InterPro" id="IPR029063">
    <property type="entry name" value="SAM-dependent_MTases_sf"/>
</dbReference>
<dbReference type="InterPro" id="IPR013216">
    <property type="entry name" value="Methyltransf_11"/>
</dbReference>
<gene>
    <name evidence="2" type="ORF">Q4521_20485</name>
</gene>